<dbReference type="PRINTS" id="PR00081">
    <property type="entry name" value="GDHRDH"/>
</dbReference>
<dbReference type="Pfam" id="PF00106">
    <property type="entry name" value="adh_short"/>
    <property type="match status" value="1"/>
</dbReference>
<dbReference type="InterPro" id="IPR002347">
    <property type="entry name" value="SDR_fam"/>
</dbReference>
<dbReference type="PANTHER" id="PTHR44196">
    <property type="entry name" value="DEHYDROGENASE/REDUCTASE SDR FAMILY MEMBER 7B"/>
    <property type="match status" value="1"/>
</dbReference>
<accession>A0ABT6C361</accession>
<reference evidence="3 4" key="1">
    <citation type="submission" date="2023-03" db="EMBL/GenBank/DDBJ databases">
        <title>YIM 133296 draft genome.</title>
        <authorList>
            <person name="Xiong L."/>
        </authorList>
    </citation>
    <scope>NUCLEOTIDE SEQUENCE [LARGE SCALE GENOMIC DNA]</scope>
    <source>
        <strain evidence="3 4">YIM 133296</strain>
    </source>
</reference>
<protein>
    <submittedName>
        <fullName evidence="3">SDR family NAD(P)-dependent oxidoreductase</fullName>
    </submittedName>
</protein>
<comment type="similarity">
    <text evidence="1">Belongs to the short-chain dehydrogenases/reductases (SDR) family.</text>
</comment>
<proteinExistence type="inferred from homology"/>
<keyword evidence="4" id="KW-1185">Reference proteome</keyword>
<dbReference type="Gene3D" id="3.40.50.720">
    <property type="entry name" value="NAD(P)-binding Rossmann-like Domain"/>
    <property type="match status" value="1"/>
</dbReference>
<dbReference type="SUPFAM" id="SSF51735">
    <property type="entry name" value="NAD(P)-binding Rossmann-fold domains"/>
    <property type="match status" value="1"/>
</dbReference>
<organism evidence="3 4">
    <name type="scientific">Luteipulveratus flavus</name>
    <dbReference type="NCBI Taxonomy" id="3031728"/>
    <lineage>
        <taxon>Bacteria</taxon>
        <taxon>Bacillati</taxon>
        <taxon>Actinomycetota</taxon>
        <taxon>Actinomycetes</taxon>
        <taxon>Micrococcales</taxon>
        <taxon>Dermacoccaceae</taxon>
        <taxon>Luteipulveratus</taxon>
    </lineage>
</organism>
<gene>
    <name evidence="3" type="ORF">P4R38_02985</name>
</gene>
<evidence type="ECO:0000256" key="2">
    <source>
        <dbReference type="ARBA" id="ARBA00023002"/>
    </source>
</evidence>
<keyword evidence="2" id="KW-0560">Oxidoreductase</keyword>
<dbReference type="InterPro" id="IPR036291">
    <property type="entry name" value="NAD(P)-bd_dom_sf"/>
</dbReference>
<evidence type="ECO:0000256" key="1">
    <source>
        <dbReference type="ARBA" id="ARBA00006484"/>
    </source>
</evidence>
<name>A0ABT6C361_9MICO</name>
<dbReference type="RefSeq" id="WP_277190987.1">
    <property type="nucleotide sequence ID" value="NZ_JAROAV010000009.1"/>
</dbReference>
<dbReference type="Proteomes" id="UP001528912">
    <property type="component" value="Unassembled WGS sequence"/>
</dbReference>
<evidence type="ECO:0000313" key="3">
    <source>
        <dbReference type="EMBL" id="MDF8263213.1"/>
    </source>
</evidence>
<dbReference type="PANTHER" id="PTHR44196:SF1">
    <property type="entry name" value="DEHYDROGENASE_REDUCTASE SDR FAMILY MEMBER 7B"/>
    <property type="match status" value="1"/>
</dbReference>
<dbReference type="CDD" id="cd05233">
    <property type="entry name" value="SDR_c"/>
    <property type="match status" value="1"/>
</dbReference>
<sequence>MSSGDGRGQAVVAGASSAIGTAVARLLAARGFTPVLLGRDQQRLAAAARACEPAAARWRSLDVTDHRALLTTVHDAAERGPITAAVWAVGLFDWAPTHRADPARWSAVLSTNLTAAAVFATAISPHLIEATPAYLILIGSGADHTAHANNAAYVASKHGLAGLTEAMFLDLRGHGVKVSLISPGLVAAGAGLQSAQGKAAPHLLLAPSDIAAAVSFVLDSSASACPTVIRLEPQQPPE</sequence>
<evidence type="ECO:0000313" key="4">
    <source>
        <dbReference type="Proteomes" id="UP001528912"/>
    </source>
</evidence>
<comment type="caution">
    <text evidence="3">The sequence shown here is derived from an EMBL/GenBank/DDBJ whole genome shotgun (WGS) entry which is preliminary data.</text>
</comment>
<dbReference type="EMBL" id="JAROAV010000009">
    <property type="protein sequence ID" value="MDF8263213.1"/>
    <property type="molecule type" value="Genomic_DNA"/>
</dbReference>